<evidence type="ECO:0000313" key="3">
    <source>
        <dbReference type="EMBL" id="GAQ79263.1"/>
    </source>
</evidence>
<evidence type="ECO:0000259" key="2">
    <source>
        <dbReference type="Pfam" id="PF00582"/>
    </source>
</evidence>
<dbReference type="InterPro" id="IPR006016">
    <property type="entry name" value="UspA"/>
</dbReference>
<keyword evidence="4" id="KW-1185">Reference proteome</keyword>
<dbReference type="OrthoDB" id="843225at2759"/>
<dbReference type="AlphaFoldDB" id="A0A1Y1HMM8"/>
<protein>
    <submittedName>
        <fullName evidence="3">Universal stress protein family protein</fullName>
    </submittedName>
</protein>
<dbReference type="Proteomes" id="UP000054558">
    <property type="component" value="Unassembled WGS sequence"/>
</dbReference>
<evidence type="ECO:0000256" key="1">
    <source>
        <dbReference type="SAM" id="MobiDB-lite"/>
    </source>
</evidence>
<sequence>MAASSEGTQSSAAPFGAAHDYPQPPAHNPLETPAAEAGRGVRLLCAIDGSDGSMNGLKFLVEKLVVRERGDSVVLVTACKPCNPELVPLFESQGDVIHEEEERRSRDRMQKLGELSKEVPVPCQTTVLSGDPGWAIPKFIAEQPVDVVVVGSRGMSKVDR</sequence>
<dbReference type="Gene3D" id="3.40.50.620">
    <property type="entry name" value="HUPs"/>
    <property type="match status" value="1"/>
</dbReference>
<feature type="region of interest" description="Disordered" evidence="1">
    <location>
        <begin position="1"/>
        <end position="33"/>
    </location>
</feature>
<dbReference type="Pfam" id="PF00582">
    <property type="entry name" value="Usp"/>
    <property type="match status" value="1"/>
</dbReference>
<organism evidence="3 4">
    <name type="scientific">Klebsormidium nitens</name>
    <name type="common">Green alga</name>
    <name type="synonym">Ulothrix nitens</name>
    <dbReference type="NCBI Taxonomy" id="105231"/>
    <lineage>
        <taxon>Eukaryota</taxon>
        <taxon>Viridiplantae</taxon>
        <taxon>Streptophyta</taxon>
        <taxon>Klebsormidiophyceae</taxon>
        <taxon>Klebsormidiales</taxon>
        <taxon>Klebsormidiaceae</taxon>
        <taxon>Klebsormidium</taxon>
    </lineage>
</organism>
<proteinExistence type="predicted"/>
<dbReference type="InterPro" id="IPR014729">
    <property type="entry name" value="Rossmann-like_a/b/a_fold"/>
</dbReference>
<feature type="compositionally biased region" description="Polar residues" evidence="1">
    <location>
        <begin position="1"/>
        <end position="12"/>
    </location>
</feature>
<dbReference type="SUPFAM" id="SSF52402">
    <property type="entry name" value="Adenine nucleotide alpha hydrolases-like"/>
    <property type="match status" value="1"/>
</dbReference>
<dbReference type="PANTHER" id="PTHR31964">
    <property type="entry name" value="ADENINE NUCLEOTIDE ALPHA HYDROLASES-LIKE SUPERFAMILY PROTEIN"/>
    <property type="match status" value="1"/>
</dbReference>
<dbReference type="EMBL" id="DF236976">
    <property type="protein sequence ID" value="GAQ79263.1"/>
    <property type="molecule type" value="Genomic_DNA"/>
</dbReference>
<reference evidence="3 4" key="1">
    <citation type="journal article" date="2014" name="Nat. Commun.">
        <title>Klebsormidium flaccidum genome reveals primary factors for plant terrestrial adaptation.</title>
        <authorList>
            <person name="Hori K."/>
            <person name="Maruyama F."/>
            <person name="Fujisawa T."/>
            <person name="Togashi T."/>
            <person name="Yamamoto N."/>
            <person name="Seo M."/>
            <person name="Sato S."/>
            <person name="Yamada T."/>
            <person name="Mori H."/>
            <person name="Tajima N."/>
            <person name="Moriyama T."/>
            <person name="Ikeuchi M."/>
            <person name="Watanabe M."/>
            <person name="Wada H."/>
            <person name="Kobayashi K."/>
            <person name="Saito M."/>
            <person name="Masuda T."/>
            <person name="Sasaki-Sekimoto Y."/>
            <person name="Mashiguchi K."/>
            <person name="Awai K."/>
            <person name="Shimojima M."/>
            <person name="Masuda S."/>
            <person name="Iwai M."/>
            <person name="Nobusawa T."/>
            <person name="Narise T."/>
            <person name="Kondo S."/>
            <person name="Saito H."/>
            <person name="Sato R."/>
            <person name="Murakawa M."/>
            <person name="Ihara Y."/>
            <person name="Oshima-Yamada Y."/>
            <person name="Ohtaka K."/>
            <person name="Satoh M."/>
            <person name="Sonobe K."/>
            <person name="Ishii M."/>
            <person name="Ohtani R."/>
            <person name="Kanamori-Sato M."/>
            <person name="Honoki R."/>
            <person name="Miyazaki D."/>
            <person name="Mochizuki H."/>
            <person name="Umetsu J."/>
            <person name="Higashi K."/>
            <person name="Shibata D."/>
            <person name="Kamiya Y."/>
            <person name="Sato N."/>
            <person name="Nakamura Y."/>
            <person name="Tabata S."/>
            <person name="Ida S."/>
            <person name="Kurokawa K."/>
            <person name="Ohta H."/>
        </authorList>
    </citation>
    <scope>NUCLEOTIDE SEQUENCE [LARGE SCALE GENOMIC DNA]</scope>
    <source>
        <strain evidence="3 4">NIES-2285</strain>
    </source>
</reference>
<gene>
    <name evidence="3" type="ORF">KFL_000270220</name>
</gene>
<evidence type="ECO:0000313" key="4">
    <source>
        <dbReference type="Proteomes" id="UP000054558"/>
    </source>
</evidence>
<accession>A0A1Y1HMM8</accession>
<name>A0A1Y1HMM8_KLENI</name>
<dbReference type="PANTHER" id="PTHR31964:SF144">
    <property type="entry name" value="USPA DOMAIN-CONTAINING PROTEIN"/>
    <property type="match status" value="1"/>
</dbReference>
<feature type="domain" description="UspA" evidence="2">
    <location>
        <begin position="42"/>
        <end position="160"/>
    </location>
</feature>